<dbReference type="InParanoid" id="A0A166BD26"/>
<dbReference type="GO" id="GO:0005789">
    <property type="term" value="C:endoplasmic reticulum membrane"/>
    <property type="evidence" value="ECO:0007669"/>
    <property type="project" value="UniProtKB-SubCell"/>
</dbReference>
<dbReference type="InterPro" id="IPR015399">
    <property type="entry name" value="DUF1977_DnaJ-like"/>
</dbReference>
<organism evidence="8 9">
    <name type="scientific">Exidia glandulosa HHB12029</name>
    <dbReference type="NCBI Taxonomy" id="1314781"/>
    <lineage>
        <taxon>Eukaryota</taxon>
        <taxon>Fungi</taxon>
        <taxon>Dikarya</taxon>
        <taxon>Basidiomycota</taxon>
        <taxon>Agaricomycotina</taxon>
        <taxon>Agaricomycetes</taxon>
        <taxon>Auriculariales</taxon>
        <taxon>Exidiaceae</taxon>
        <taxon>Exidia</taxon>
    </lineage>
</organism>
<keyword evidence="9" id="KW-1185">Reference proteome</keyword>
<gene>
    <name evidence="8" type="ORF">EXIGLDRAFT_723198</name>
</gene>
<dbReference type="PANTHER" id="PTHR43908">
    <property type="entry name" value="AT29763P-RELATED"/>
    <property type="match status" value="1"/>
</dbReference>
<evidence type="ECO:0000256" key="1">
    <source>
        <dbReference type="ARBA" id="ARBA00004389"/>
    </source>
</evidence>
<keyword evidence="3" id="KW-0256">Endoplasmic reticulum</keyword>
<sequence length="432" mass="47455">MESNREEAQRCLDIARRHLDSGNLTAAHKFCAKSISLYDSPAAQRLLDDITHARANAPSSSASASASATETHPSASGIHHRSAPKDKTAGADKEDSAKREYTPAQKELVRRVRACKVTEYYEILSLKKDCDEADVKKAYKKLALQLHPDKNGAPGADEAFKLVSKAFQVLSDADKRAQYDANPGADPDSRFSGMSSRGGGGGGGMHQHTFEGEMTPEDLFNMFFGGGGGFGNGGGFGGTPIFTASFGGPGGGFRTAQFTNAGRPRAQQQRQPDANAQQRSLLVQLLPIIIIFAFSLLQALPSLFSSSPPPDPGFSFAQTRHFTTERLTSSLSVPYYVNSREFEQHPIFQDIPEQFRREKKAGTSSTKLYRFEATVERTHLVHTCQRLTEARRRKIEDLSGFLGIGADWEKIRELQAQRIDACDELTRRGWHI</sequence>
<dbReference type="InterPro" id="IPR001623">
    <property type="entry name" value="DnaJ_domain"/>
</dbReference>
<dbReference type="AlphaFoldDB" id="A0A166BD26"/>
<evidence type="ECO:0000313" key="9">
    <source>
        <dbReference type="Proteomes" id="UP000077266"/>
    </source>
</evidence>
<dbReference type="InterPro" id="IPR036869">
    <property type="entry name" value="J_dom_sf"/>
</dbReference>
<reference evidence="8 9" key="1">
    <citation type="journal article" date="2016" name="Mol. Biol. Evol.">
        <title>Comparative Genomics of Early-Diverging Mushroom-Forming Fungi Provides Insights into the Origins of Lignocellulose Decay Capabilities.</title>
        <authorList>
            <person name="Nagy L.G."/>
            <person name="Riley R."/>
            <person name="Tritt A."/>
            <person name="Adam C."/>
            <person name="Daum C."/>
            <person name="Floudas D."/>
            <person name="Sun H."/>
            <person name="Yadav J.S."/>
            <person name="Pangilinan J."/>
            <person name="Larsson K.H."/>
            <person name="Matsuura K."/>
            <person name="Barry K."/>
            <person name="Labutti K."/>
            <person name="Kuo R."/>
            <person name="Ohm R.A."/>
            <person name="Bhattacharya S.S."/>
            <person name="Shirouzu T."/>
            <person name="Yoshinaga Y."/>
            <person name="Martin F.M."/>
            <person name="Grigoriev I.V."/>
            <person name="Hibbett D.S."/>
        </authorList>
    </citation>
    <scope>NUCLEOTIDE SEQUENCE [LARGE SCALE GENOMIC DNA]</scope>
    <source>
        <strain evidence="8 9">HHB12029</strain>
    </source>
</reference>
<dbReference type="PROSITE" id="PS00636">
    <property type="entry name" value="DNAJ_1"/>
    <property type="match status" value="1"/>
</dbReference>
<dbReference type="InterPro" id="IPR018253">
    <property type="entry name" value="DnaJ_domain_CS"/>
</dbReference>
<dbReference type="CDD" id="cd06257">
    <property type="entry name" value="DnaJ"/>
    <property type="match status" value="1"/>
</dbReference>
<dbReference type="GO" id="GO:0071218">
    <property type="term" value="P:cellular response to misfolded protein"/>
    <property type="evidence" value="ECO:0007669"/>
    <property type="project" value="TreeGrafter"/>
</dbReference>
<dbReference type="GO" id="GO:0030544">
    <property type="term" value="F:Hsp70 protein binding"/>
    <property type="evidence" value="ECO:0007669"/>
    <property type="project" value="TreeGrafter"/>
</dbReference>
<evidence type="ECO:0000256" key="2">
    <source>
        <dbReference type="ARBA" id="ARBA00022692"/>
    </source>
</evidence>
<protein>
    <submittedName>
        <fullName evidence="8">DnaJ-domain-containing protein</fullName>
    </submittedName>
</protein>
<accession>A0A166BD26</accession>
<dbReference type="Pfam" id="PF00226">
    <property type="entry name" value="DnaJ"/>
    <property type="match status" value="1"/>
</dbReference>
<evidence type="ECO:0000256" key="5">
    <source>
        <dbReference type="ARBA" id="ARBA00023136"/>
    </source>
</evidence>
<dbReference type="STRING" id="1314781.A0A166BD26"/>
<proteinExistence type="predicted"/>
<dbReference type="Proteomes" id="UP000077266">
    <property type="component" value="Unassembled WGS sequence"/>
</dbReference>
<dbReference type="FunFam" id="1.10.287.110:FF:000070">
    <property type="entry name" value="Endoplasmic reticulum protein, putative"/>
    <property type="match status" value="1"/>
</dbReference>
<feature type="compositionally biased region" description="Low complexity" evidence="6">
    <location>
        <begin position="57"/>
        <end position="76"/>
    </location>
</feature>
<dbReference type="Gene3D" id="1.10.287.110">
    <property type="entry name" value="DnaJ domain"/>
    <property type="match status" value="1"/>
</dbReference>
<feature type="compositionally biased region" description="Basic and acidic residues" evidence="6">
    <location>
        <begin position="83"/>
        <end position="101"/>
    </location>
</feature>
<name>A0A166BD26_EXIGL</name>
<evidence type="ECO:0000256" key="4">
    <source>
        <dbReference type="ARBA" id="ARBA00022989"/>
    </source>
</evidence>
<keyword evidence="2" id="KW-0812">Transmembrane</keyword>
<evidence type="ECO:0000259" key="7">
    <source>
        <dbReference type="PROSITE" id="PS50076"/>
    </source>
</evidence>
<evidence type="ECO:0000313" key="8">
    <source>
        <dbReference type="EMBL" id="KZW00050.1"/>
    </source>
</evidence>
<dbReference type="PANTHER" id="PTHR43908:SF3">
    <property type="entry name" value="AT29763P-RELATED"/>
    <property type="match status" value="1"/>
</dbReference>
<evidence type="ECO:0000256" key="6">
    <source>
        <dbReference type="SAM" id="MobiDB-lite"/>
    </source>
</evidence>
<keyword evidence="5" id="KW-0472">Membrane</keyword>
<feature type="region of interest" description="Disordered" evidence="6">
    <location>
        <begin position="178"/>
        <end position="210"/>
    </location>
</feature>
<comment type="subcellular location">
    <subcellularLocation>
        <location evidence="1">Endoplasmic reticulum membrane</location>
        <topology evidence="1">Single-pass membrane protein</topology>
    </subcellularLocation>
</comment>
<dbReference type="SUPFAM" id="SSF46565">
    <property type="entry name" value="Chaperone J-domain"/>
    <property type="match status" value="1"/>
</dbReference>
<feature type="domain" description="J" evidence="7">
    <location>
        <begin position="119"/>
        <end position="183"/>
    </location>
</feature>
<feature type="compositionally biased region" description="Gly residues" evidence="6">
    <location>
        <begin position="196"/>
        <end position="205"/>
    </location>
</feature>
<feature type="region of interest" description="Disordered" evidence="6">
    <location>
        <begin position="57"/>
        <end position="103"/>
    </location>
</feature>
<dbReference type="FunCoup" id="A0A166BD26">
    <property type="interactions" value="503"/>
</dbReference>
<evidence type="ECO:0000256" key="3">
    <source>
        <dbReference type="ARBA" id="ARBA00022824"/>
    </source>
</evidence>
<dbReference type="PROSITE" id="PS50076">
    <property type="entry name" value="DNAJ_2"/>
    <property type="match status" value="1"/>
</dbReference>
<dbReference type="OrthoDB" id="1507364at2759"/>
<dbReference type="SMART" id="SM00271">
    <property type="entry name" value="DnaJ"/>
    <property type="match status" value="1"/>
</dbReference>
<dbReference type="Pfam" id="PF09320">
    <property type="entry name" value="DUF1977"/>
    <property type="match status" value="1"/>
</dbReference>
<keyword evidence="4" id="KW-1133">Transmembrane helix</keyword>
<dbReference type="EMBL" id="KV425904">
    <property type="protein sequence ID" value="KZW00050.1"/>
    <property type="molecule type" value="Genomic_DNA"/>
</dbReference>
<dbReference type="InterPro" id="IPR051100">
    <property type="entry name" value="DnaJ_subfamily_B/C"/>
</dbReference>
<dbReference type="PRINTS" id="PR00625">
    <property type="entry name" value="JDOMAIN"/>
</dbReference>